<dbReference type="PANTHER" id="PTHR34183:SF8">
    <property type="entry name" value="ENDOLYTIC PEPTIDOGLYCAN TRANSGLYCOSYLASE RLPA-RELATED"/>
    <property type="match status" value="1"/>
</dbReference>
<evidence type="ECO:0000256" key="3">
    <source>
        <dbReference type="HAMAP-Rule" id="MF_02071"/>
    </source>
</evidence>
<dbReference type="GO" id="GO:0000270">
    <property type="term" value="P:peptidoglycan metabolic process"/>
    <property type="evidence" value="ECO:0007669"/>
    <property type="project" value="UniProtKB-UniRule"/>
</dbReference>
<dbReference type="RefSeq" id="WP_186773762.1">
    <property type="nucleotide sequence ID" value="NZ_JACOMF010000108.1"/>
</dbReference>
<evidence type="ECO:0000256" key="1">
    <source>
        <dbReference type="ARBA" id="ARBA00023239"/>
    </source>
</evidence>
<dbReference type="CDD" id="cd22268">
    <property type="entry name" value="DPBB_RlpA-like"/>
    <property type="match status" value="1"/>
</dbReference>
<dbReference type="InterPro" id="IPR012997">
    <property type="entry name" value="RplA"/>
</dbReference>
<evidence type="ECO:0000256" key="2">
    <source>
        <dbReference type="ARBA" id="ARBA00023316"/>
    </source>
</evidence>
<evidence type="ECO:0000256" key="4">
    <source>
        <dbReference type="RuleBase" id="RU003495"/>
    </source>
</evidence>
<name>A0A9X0R5Z1_9PROT</name>
<feature type="domain" description="RlpA-like protein double-psi beta-barrel" evidence="6">
    <location>
        <begin position="8"/>
        <end position="84"/>
    </location>
</feature>
<keyword evidence="2 3" id="KW-0961">Cell wall biogenesis/degradation</keyword>
<organism evidence="7 8">
    <name type="scientific">Siccirubricoccus deserti</name>
    <dbReference type="NCBI Taxonomy" id="2013562"/>
    <lineage>
        <taxon>Bacteria</taxon>
        <taxon>Pseudomonadati</taxon>
        <taxon>Pseudomonadota</taxon>
        <taxon>Alphaproteobacteria</taxon>
        <taxon>Acetobacterales</taxon>
        <taxon>Roseomonadaceae</taxon>
        <taxon>Siccirubricoccus</taxon>
    </lineage>
</organism>
<dbReference type="Proteomes" id="UP000600101">
    <property type="component" value="Unassembled WGS sequence"/>
</dbReference>
<evidence type="ECO:0000313" key="7">
    <source>
        <dbReference type="EMBL" id="MBC4019027.1"/>
    </source>
</evidence>
<evidence type="ECO:0000256" key="5">
    <source>
        <dbReference type="SAM" id="MobiDB-lite"/>
    </source>
</evidence>
<dbReference type="HAMAP" id="MF_02071">
    <property type="entry name" value="RlpA"/>
    <property type="match status" value="1"/>
</dbReference>
<evidence type="ECO:0000313" key="8">
    <source>
        <dbReference type="Proteomes" id="UP000600101"/>
    </source>
</evidence>
<dbReference type="EC" id="4.2.2.-" evidence="3"/>
<dbReference type="PANTHER" id="PTHR34183">
    <property type="entry name" value="ENDOLYTIC PEPTIDOGLYCAN TRANSGLYCOSYLASE RLPA"/>
    <property type="match status" value="1"/>
</dbReference>
<gene>
    <name evidence="3" type="primary">rlpA</name>
    <name evidence="7" type="ORF">H7965_27695</name>
</gene>
<dbReference type="GO" id="GO:0008932">
    <property type="term" value="F:lytic endotransglycosylase activity"/>
    <property type="evidence" value="ECO:0007669"/>
    <property type="project" value="UniProtKB-UniRule"/>
</dbReference>
<dbReference type="Gene3D" id="2.40.40.10">
    <property type="entry name" value="RlpA-like domain"/>
    <property type="match status" value="1"/>
</dbReference>
<keyword evidence="1 3" id="KW-0456">Lyase</keyword>
<dbReference type="Pfam" id="PF03330">
    <property type="entry name" value="DPBB_1"/>
    <property type="match status" value="1"/>
</dbReference>
<dbReference type="SUPFAM" id="SSF50685">
    <property type="entry name" value="Barwin-like endoglucanases"/>
    <property type="match status" value="1"/>
</dbReference>
<protein>
    <recommendedName>
        <fullName evidence="3">Endolytic peptidoglycan transglycosylase RlpA</fullName>
        <ecNumber evidence="3">4.2.2.-</ecNumber>
    </recommendedName>
</protein>
<proteinExistence type="inferred from homology"/>
<dbReference type="GO" id="GO:0071555">
    <property type="term" value="P:cell wall organization"/>
    <property type="evidence" value="ECO:0007669"/>
    <property type="project" value="UniProtKB-KW"/>
</dbReference>
<dbReference type="InterPro" id="IPR009009">
    <property type="entry name" value="RlpA-like_DPBB"/>
</dbReference>
<comment type="function">
    <text evidence="3">Lytic transglycosylase with a strong preference for naked glycan strands that lack stem peptides.</text>
</comment>
<dbReference type="EMBL" id="JACOMF010000108">
    <property type="protein sequence ID" value="MBC4019027.1"/>
    <property type="molecule type" value="Genomic_DNA"/>
</dbReference>
<feature type="region of interest" description="Disordered" evidence="5">
    <location>
        <begin position="77"/>
        <end position="105"/>
    </location>
</feature>
<comment type="caution">
    <text evidence="7">The sequence shown here is derived from an EMBL/GenBank/DDBJ whole genome shotgun (WGS) entry which is preliminary data.</text>
</comment>
<dbReference type="InterPro" id="IPR036908">
    <property type="entry name" value="RlpA-like_sf"/>
</dbReference>
<dbReference type="InterPro" id="IPR034718">
    <property type="entry name" value="RlpA"/>
</dbReference>
<sequence>MFGPGSEGRRTARGERFDATSDTAAHGTLPLGMVAEVTNLETGQSERVTIRDRGPYVGGRIIDVTPQTAERLGMRRQGVAPVEVTPLTVPSSSAGSSGGRDDPAR</sequence>
<accession>A0A9X0R5Z1</accession>
<keyword evidence="8" id="KW-1185">Reference proteome</keyword>
<reference evidence="7" key="1">
    <citation type="submission" date="2020-08" db="EMBL/GenBank/DDBJ databases">
        <authorList>
            <person name="Hu Y."/>
            <person name="Nguyen S.V."/>
            <person name="Li F."/>
            <person name="Fanning S."/>
        </authorList>
    </citation>
    <scope>NUCLEOTIDE SEQUENCE</scope>
    <source>
        <strain evidence="7">SYSU D8009</strain>
    </source>
</reference>
<feature type="region of interest" description="Disordered" evidence="5">
    <location>
        <begin position="1"/>
        <end position="29"/>
    </location>
</feature>
<evidence type="ECO:0000259" key="6">
    <source>
        <dbReference type="Pfam" id="PF03330"/>
    </source>
</evidence>
<comment type="similarity">
    <text evidence="3 4">Belongs to the RlpA family.</text>
</comment>
<dbReference type="NCBIfam" id="TIGR00413">
    <property type="entry name" value="rlpA"/>
    <property type="match status" value="1"/>
</dbReference>
<dbReference type="AlphaFoldDB" id="A0A9X0R5Z1"/>
<feature type="compositionally biased region" description="Basic and acidic residues" evidence="5">
    <location>
        <begin position="7"/>
        <end position="19"/>
    </location>
</feature>